<dbReference type="Proteomes" id="UP000683417">
    <property type="component" value="Unassembled WGS sequence"/>
</dbReference>
<evidence type="ECO:0000313" key="3">
    <source>
        <dbReference type="Proteomes" id="UP000683417"/>
    </source>
</evidence>
<dbReference type="GO" id="GO:0006006">
    <property type="term" value="P:glucose metabolic process"/>
    <property type="evidence" value="ECO:0007669"/>
    <property type="project" value="TreeGrafter"/>
</dbReference>
<comment type="similarity">
    <text evidence="1">Belongs to the aldose epimerase family.</text>
</comment>
<dbReference type="CDD" id="cd09019">
    <property type="entry name" value="galactose_mutarotase_like"/>
    <property type="match status" value="1"/>
</dbReference>
<dbReference type="Pfam" id="PF01263">
    <property type="entry name" value="Aldose_epim"/>
    <property type="match status" value="1"/>
</dbReference>
<dbReference type="PANTHER" id="PTHR10091:SF0">
    <property type="entry name" value="GALACTOSE MUTAROTASE"/>
    <property type="match status" value="1"/>
</dbReference>
<name>A0A9W4DGM9_BLUGR</name>
<proteinExistence type="inferred from homology"/>
<sequence length="354" mass="38921">MPISPIAEFLPLGAIVQTFMVDNRNIVQGFPSQALYEAYNSSYFGETIGRVANRVSNARINSLNDKSYNLSRTDEEHSLHGGALGWGKKIWDGPIPIEQRGIPGITELERGESVMFKLTSDDGDQGYPGAVEAQTIYTTGIQLEDGKEISVLGIEFEVRMRDEGIDHDSDGVAATVVNMTNHSYFNLSGEANIDGTIVSLCTEKFLPVNQTGIPISLDPLSFPGVVANEPFTLTSMNIDNCFIVEPSASSQIPLDTRSSPLRRLVSAHHQATGIRLEVLSTEPAFQFYTGKYIDVPAVEDTPARGPRSGFCVEPGRYVDAVNRQEWKSQVVLKRGETYGSRIVYRAWSNNSIVH</sequence>
<comment type="caution">
    <text evidence="2">The sequence shown here is derived from an EMBL/GenBank/DDBJ whole genome shotgun (WGS) entry which is preliminary data.</text>
</comment>
<dbReference type="InterPro" id="IPR047215">
    <property type="entry name" value="Galactose_mutarotase-like"/>
</dbReference>
<dbReference type="InterPro" id="IPR008183">
    <property type="entry name" value="Aldose_1/G6P_1-epimerase"/>
</dbReference>
<dbReference type="GO" id="GO:0033499">
    <property type="term" value="P:galactose catabolic process via UDP-galactose, Leloir pathway"/>
    <property type="evidence" value="ECO:0007669"/>
    <property type="project" value="TreeGrafter"/>
</dbReference>
<dbReference type="AlphaFoldDB" id="A0A9W4DGM9"/>
<evidence type="ECO:0000256" key="1">
    <source>
        <dbReference type="ARBA" id="ARBA00006206"/>
    </source>
</evidence>
<organism evidence="2 3">
    <name type="scientific">Blumeria graminis f. sp. triticale</name>
    <dbReference type="NCBI Taxonomy" id="1689686"/>
    <lineage>
        <taxon>Eukaryota</taxon>
        <taxon>Fungi</taxon>
        <taxon>Dikarya</taxon>
        <taxon>Ascomycota</taxon>
        <taxon>Pezizomycotina</taxon>
        <taxon>Leotiomycetes</taxon>
        <taxon>Erysiphales</taxon>
        <taxon>Erysiphaceae</taxon>
        <taxon>Blumeria</taxon>
    </lineage>
</organism>
<dbReference type="PANTHER" id="PTHR10091">
    <property type="entry name" value="ALDOSE-1-EPIMERASE"/>
    <property type="match status" value="1"/>
</dbReference>
<dbReference type="EMBL" id="CAJHIT010000005">
    <property type="protein sequence ID" value="CAD6501419.1"/>
    <property type="molecule type" value="Genomic_DNA"/>
</dbReference>
<dbReference type="GO" id="GO:0004034">
    <property type="term" value="F:aldose 1-epimerase activity"/>
    <property type="evidence" value="ECO:0007669"/>
    <property type="project" value="TreeGrafter"/>
</dbReference>
<gene>
    <name evidence="2" type="ORF">BGTH12_LOCUS2777</name>
</gene>
<protein>
    <submittedName>
        <fullName evidence="2">BgTH12-01671</fullName>
    </submittedName>
</protein>
<reference evidence="2" key="1">
    <citation type="submission" date="2020-10" db="EMBL/GenBank/DDBJ databases">
        <authorList>
            <person name="Muller C M."/>
        </authorList>
    </citation>
    <scope>NUCLEOTIDE SEQUENCE</scope>
    <source>
        <strain evidence="2">THUN-12</strain>
    </source>
</reference>
<dbReference type="InterPro" id="IPR018052">
    <property type="entry name" value="Ald1_epimerase_CS"/>
</dbReference>
<evidence type="ECO:0000313" key="2">
    <source>
        <dbReference type="EMBL" id="CAD6501419.1"/>
    </source>
</evidence>
<dbReference type="PROSITE" id="PS00545">
    <property type="entry name" value="ALDOSE_1_EPIMERASE"/>
    <property type="match status" value="1"/>
</dbReference>
<accession>A0A9W4DGM9</accession>